<evidence type="ECO:0000256" key="3">
    <source>
        <dbReference type="SAM" id="SignalP"/>
    </source>
</evidence>
<protein>
    <submittedName>
        <fullName evidence="5">D-xylose-binding protein XylF</fullName>
    </submittedName>
</protein>
<feature type="signal peptide" evidence="3">
    <location>
        <begin position="1"/>
        <end position="22"/>
    </location>
</feature>
<dbReference type="SUPFAM" id="SSF53822">
    <property type="entry name" value="Periplasmic binding protein-like I"/>
    <property type="match status" value="1"/>
</dbReference>
<dbReference type="PROSITE" id="PS51257">
    <property type="entry name" value="PROKAR_LIPOPROTEIN"/>
    <property type="match status" value="1"/>
</dbReference>
<gene>
    <name evidence="5" type="primary">xylF</name>
    <name evidence="5" type="ORF">LACPI_1215</name>
</gene>
<dbReference type="PANTHER" id="PTHR30036:SF1">
    <property type="entry name" value="D-XYLOSE-BINDING PERIPLASMIC PROTEIN"/>
    <property type="match status" value="1"/>
</dbReference>
<evidence type="ECO:0000259" key="4">
    <source>
        <dbReference type="Pfam" id="PF13407"/>
    </source>
</evidence>
<organism evidence="5 6">
    <name type="scientific">Pseudolactococcus piscium MKFS47</name>
    <dbReference type="NCBI Taxonomy" id="297352"/>
    <lineage>
        <taxon>Bacteria</taxon>
        <taxon>Bacillati</taxon>
        <taxon>Bacillota</taxon>
        <taxon>Bacilli</taxon>
        <taxon>Lactobacillales</taxon>
        <taxon>Streptococcaceae</taxon>
        <taxon>Pseudolactococcus</taxon>
    </lineage>
</organism>
<proteinExistence type="predicted"/>
<feature type="chain" id="PRO_5039297175" evidence="3">
    <location>
        <begin position="23"/>
        <end position="385"/>
    </location>
</feature>
<feature type="domain" description="Periplasmic binding protein" evidence="4">
    <location>
        <begin position="42"/>
        <end position="330"/>
    </location>
</feature>
<dbReference type="CDD" id="cd19994">
    <property type="entry name" value="PBP1_ChvE"/>
    <property type="match status" value="1"/>
</dbReference>
<dbReference type="InterPro" id="IPR050555">
    <property type="entry name" value="Bact_Solute-Bind_Prot2"/>
</dbReference>
<dbReference type="InterPro" id="IPR025997">
    <property type="entry name" value="SBP_2_dom"/>
</dbReference>
<dbReference type="KEGG" id="lpk:LACPI_1215"/>
<dbReference type="GO" id="GO:0030246">
    <property type="term" value="F:carbohydrate binding"/>
    <property type="evidence" value="ECO:0007669"/>
    <property type="project" value="TreeGrafter"/>
</dbReference>
<dbReference type="HOGENOM" id="CLU_037628_13_1_9"/>
<dbReference type="InterPro" id="IPR028082">
    <property type="entry name" value="Peripla_BP_I"/>
</dbReference>
<evidence type="ECO:0000313" key="5">
    <source>
        <dbReference type="EMBL" id="CEN28415.1"/>
    </source>
</evidence>
<dbReference type="AlphaFoldDB" id="A0A0D6DWP5"/>
<dbReference type="RefSeq" id="WP_047915555.1">
    <property type="nucleotide sequence ID" value="NZ_LN774769.1"/>
</dbReference>
<evidence type="ECO:0000313" key="6">
    <source>
        <dbReference type="Proteomes" id="UP000033166"/>
    </source>
</evidence>
<accession>A0A0D6DWP5</accession>
<reference evidence="6" key="1">
    <citation type="submission" date="2015-01" db="EMBL/GenBank/DDBJ databases">
        <authorList>
            <person name="Andreevskaya M."/>
        </authorList>
    </citation>
    <scope>NUCLEOTIDE SEQUENCE [LARGE SCALE GENOMIC DNA]</scope>
    <source>
        <strain evidence="6">MKFS47</strain>
    </source>
</reference>
<dbReference type="Proteomes" id="UP000033166">
    <property type="component" value="Chromosome I"/>
</dbReference>
<dbReference type="Pfam" id="PF13407">
    <property type="entry name" value="Peripla_BP_4"/>
    <property type="match status" value="1"/>
</dbReference>
<name>A0A0D6DWP5_9LACT</name>
<sequence length="385" mass="42100">MKSWKKVLAVGAVLATTLIVTGCSSSRTTSSDKSTDKKEKLVYISMPTEAEERWVKDGNELKKQIKKSGYKVDLTFAQDKVEQQNSDIENAVNKGAAIIVVAAKDGSAVGPAVEKARDAGVKVISYDRLILDTKAVDYYVTFQLEKTGVWEANYLIEKLGLDKGKKGPFNVELFTGSADDNNAKYFFKGAWELLQPYFESGALVSPSGKVTKNFKLENWQDISIDSWKMEKAQSEMESRLAKYNGGKTHLDAVLSPYDGISKGVINAIEGQGMPWKPGTDQWPYITGQDAMVTALSDILDGKQGETVWKDTRALATKVAEVCVTILDGKKVKTTETMNNNKFDVPSILLDSKSVTKNGASDAKDTISVKDVVDSGYVTAEKVGLK</sequence>
<keyword evidence="2 3" id="KW-0732">Signal</keyword>
<evidence type="ECO:0000256" key="1">
    <source>
        <dbReference type="ARBA" id="ARBA00004196"/>
    </source>
</evidence>
<dbReference type="STRING" id="1364.LP2241_30215"/>
<dbReference type="GO" id="GO:0030288">
    <property type="term" value="C:outer membrane-bounded periplasmic space"/>
    <property type="evidence" value="ECO:0007669"/>
    <property type="project" value="TreeGrafter"/>
</dbReference>
<dbReference type="PANTHER" id="PTHR30036">
    <property type="entry name" value="D-XYLOSE-BINDING PERIPLASMIC PROTEIN"/>
    <property type="match status" value="1"/>
</dbReference>
<dbReference type="EMBL" id="LN774769">
    <property type="protein sequence ID" value="CEN28415.1"/>
    <property type="molecule type" value="Genomic_DNA"/>
</dbReference>
<evidence type="ECO:0000256" key="2">
    <source>
        <dbReference type="ARBA" id="ARBA00022729"/>
    </source>
</evidence>
<comment type="subcellular location">
    <subcellularLocation>
        <location evidence="1">Cell envelope</location>
    </subcellularLocation>
</comment>
<dbReference type="Gene3D" id="3.40.50.2300">
    <property type="match status" value="2"/>
</dbReference>